<dbReference type="Pfam" id="PF14033">
    <property type="entry name" value="DUF4246"/>
    <property type="match status" value="1"/>
</dbReference>
<dbReference type="InterPro" id="IPR049207">
    <property type="entry name" value="DUF4246_N"/>
</dbReference>
<proteinExistence type="predicted"/>
<dbReference type="EMBL" id="KV441552">
    <property type="protein sequence ID" value="OAG05861.1"/>
    <property type="molecule type" value="Genomic_DNA"/>
</dbReference>
<feature type="compositionally biased region" description="Acidic residues" evidence="1">
    <location>
        <begin position="329"/>
        <end position="338"/>
    </location>
</feature>
<accession>A0A177CF81</accession>
<dbReference type="InterPro" id="IPR049192">
    <property type="entry name" value="DUF4246_C"/>
</dbReference>
<dbReference type="OrthoDB" id="415532at2759"/>
<feature type="domain" description="DUF4246" evidence="2">
    <location>
        <begin position="137"/>
        <end position="595"/>
    </location>
</feature>
<evidence type="ECO:0000313" key="5">
    <source>
        <dbReference type="Proteomes" id="UP000077069"/>
    </source>
</evidence>
<evidence type="ECO:0000259" key="2">
    <source>
        <dbReference type="Pfam" id="PF14033"/>
    </source>
</evidence>
<evidence type="ECO:0000313" key="4">
    <source>
        <dbReference type="EMBL" id="OAG05861.1"/>
    </source>
</evidence>
<organism evidence="4 5">
    <name type="scientific">Paraphaeosphaeria sporulosa</name>
    <dbReference type="NCBI Taxonomy" id="1460663"/>
    <lineage>
        <taxon>Eukaryota</taxon>
        <taxon>Fungi</taxon>
        <taxon>Dikarya</taxon>
        <taxon>Ascomycota</taxon>
        <taxon>Pezizomycotina</taxon>
        <taxon>Dothideomycetes</taxon>
        <taxon>Pleosporomycetidae</taxon>
        <taxon>Pleosporales</taxon>
        <taxon>Massarineae</taxon>
        <taxon>Didymosphaeriaceae</taxon>
        <taxon>Paraphaeosphaeria</taxon>
    </lineage>
</organism>
<gene>
    <name evidence="4" type="ORF">CC84DRAFT_1119365</name>
</gene>
<keyword evidence="5" id="KW-1185">Reference proteome</keyword>
<dbReference type="Pfam" id="PF21666">
    <property type="entry name" value="DUF4246_N"/>
    <property type="match status" value="1"/>
</dbReference>
<evidence type="ECO:0000259" key="3">
    <source>
        <dbReference type="Pfam" id="PF21666"/>
    </source>
</evidence>
<feature type="non-terminal residue" evidence="4">
    <location>
        <position position="688"/>
    </location>
</feature>
<dbReference type="InParanoid" id="A0A177CF81"/>
<feature type="region of interest" description="Disordered" evidence="1">
    <location>
        <begin position="326"/>
        <end position="366"/>
    </location>
</feature>
<dbReference type="RefSeq" id="XP_018036226.1">
    <property type="nucleotide sequence ID" value="XM_018175548.2"/>
</dbReference>
<dbReference type="Proteomes" id="UP000077069">
    <property type="component" value="Unassembled WGS sequence"/>
</dbReference>
<protein>
    <submittedName>
        <fullName evidence="4">Uncharacterized protein</fullName>
    </submittedName>
</protein>
<name>A0A177CF81_9PLEO</name>
<dbReference type="GeneID" id="28759034"/>
<evidence type="ECO:0000256" key="1">
    <source>
        <dbReference type="SAM" id="MobiDB-lite"/>
    </source>
</evidence>
<sequence length="688" mass="79166">MTKHRKIYYMPGPHTGPPYPGLGLPLRIEADEQNYYPIGAHGSCSGSHTELLPVRELAMMHIMDRLTDKIDWDKKVWDETIVEKWRAEVKAIPDIEWWNIATTGKDIGEDQNMYDEDEDDHPYIWARCQLDGVVNDSTFDCIIKELRSKAKYFKETGIVVTLDATASVAKSDILIPSALHQELREAFGKLIIDQSDSPDWHPKSNDMVLDLVHPSMYPLIYGYSRVIKEEVVGIEGAISRWSGKGEVIPKDKTKDENRLSGIGGDIPPEYWNDTYQWLPANVTFQNDGKVKFASYINNLHPQRYAGMYHTIEKLIQTALPLWDQCLAPDEGDEDDSDDALERRTTSRFAYPDEDGADDDIPKNWIPSDPKELADVEVNWDEVHSWEFRPVYADDDDEEAKKWELLRKARIPEAEFKDVEYRRKEGTRLSDNFRETGLQIIVKMVSIELTPEKPDFPVGSWHVEGQMNERICATALYYLDSENVTPSSLSFRMQTDAYIHEDYRLRQQAYGWLEQIWGTPLGDDGPCLQNYGSVETTQGRLLAFPNVFQHRVSPFSLVDKTKPGHRRFIALWLVDPHQRIISTANVPPQQQNWWAEAVFSDTRTSEDVVSRMEKASLNSLAVAEDGKDGKLPVELMDIVWDDFTSSKDKGLLSEQEAKEHRLKLMEMRTAFVDESEGNWHNHTYNFCEH</sequence>
<dbReference type="PANTHER" id="PTHR33119:SF1">
    <property type="entry name" value="FE2OG DIOXYGENASE DOMAIN-CONTAINING PROTEIN"/>
    <property type="match status" value="1"/>
</dbReference>
<dbReference type="PANTHER" id="PTHR33119">
    <property type="entry name" value="IFI3P"/>
    <property type="match status" value="1"/>
</dbReference>
<feature type="domain" description="DUF4246" evidence="3">
    <location>
        <begin position="19"/>
        <end position="88"/>
    </location>
</feature>
<dbReference type="AlphaFoldDB" id="A0A177CF81"/>
<dbReference type="InterPro" id="IPR025340">
    <property type="entry name" value="DUF4246"/>
</dbReference>
<dbReference type="STRING" id="1460663.A0A177CF81"/>
<reference evidence="4 5" key="1">
    <citation type="submission" date="2016-05" db="EMBL/GenBank/DDBJ databases">
        <title>Comparative analysis of secretome profiles of manganese(II)-oxidizing ascomycete fungi.</title>
        <authorList>
            <consortium name="DOE Joint Genome Institute"/>
            <person name="Zeiner C.A."/>
            <person name="Purvine S.O."/>
            <person name="Zink E.M."/>
            <person name="Wu S."/>
            <person name="Pasa-Tolic L."/>
            <person name="Chaput D.L."/>
            <person name="Haridas S."/>
            <person name="Grigoriev I.V."/>
            <person name="Santelli C.M."/>
            <person name="Hansel C.M."/>
        </authorList>
    </citation>
    <scope>NUCLEOTIDE SEQUENCE [LARGE SCALE GENOMIC DNA]</scope>
    <source>
        <strain evidence="4 5">AP3s5-JAC2a</strain>
    </source>
</reference>